<evidence type="ECO:0000313" key="3">
    <source>
        <dbReference type="Proteomes" id="UP001230504"/>
    </source>
</evidence>
<evidence type="ECO:0000256" key="1">
    <source>
        <dbReference type="SAM" id="MobiDB-lite"/>
    </source>
</evidence>
<dbReference type="GeneID" id="85436216"/>
<proteinExistence type="predicted"/>
<gene>
    <name evidence="2" type="ORF">LY79DRAFT_265935</name>
</gene>
<organism evidence="2 3">
    <name type="scientific">Colletotrichum navitas</name>
    <dbReference type="NCBI Taxonomy" id="681940"/>
    <lineage>
        <taxon>Eukaryota</taxon>
        <taxon>Fungi</taxon>
        <taxon>Dikarya</taxon>
        <taxon>Ascomycota</taxon>
        <taxon>Pezizomycotina</taxon>
        <taxon>Sordariomycetes</taxon>
        <taxon>Hypocreomycetidae</taxon>
        <taxon>Glomerellales</taxon>
        <taxon>Glomerellaceae</taxon>
        <taxon>Colletotrichum</taxon>
        <taxon>Colletotrichum graminicola species complex</taxon>
    </lineage>
</organism>
<dbReference type="AlphaFoldDB" id="A0AAD8V4B1"/>
<comment type="caution">
    <text evidence="2">The sequence shown here is derived from an EMBL/GenBank/DDBJ whole genome shotgun (WGS) entry which is preliminary data.</text>
</comment>
<evidence type="ECO:0000313" key="2">
    <source>
        <dbReference type="EMBL" id="KAK1585549.1"/>
    </source>
</evidence>
<dbReference type="EMBL" id="JAHLJV010000043">
    <property type="protein sequence ID" value="KAK1585549.1"/>
    <property type="molecule type" value="Genomic_DNA"/>
</dbReference>
<feature type="region of interest" description="Disordered" evidence="1">
    <location>
        <begin position="1"/>
        <end position="25"/>
    </location>
</feature>
<dbReference type="Proteomes" id="UP001230504">
    <property type="component" value="Unassembled WGS sequence"/>
</dbReference>
<sequence length="203" mass="22640">MVQGSRGSIQYDPRQARPPGCPSTSTHYAHFTRRPSLARRFETQSRFLSEGNTNLRGLQSLGQARMFSWPIDRRNLAVHAYAPARRFNKLARASTISSLDWLGCRIAIDDGREKTTICCGWYHPSRVWLWSVCQGPRRCTLRGSLLRMTSSTDFLHSGASPFPSQLSGASNKLLLSPFPHPRNWSLVAPPASSSLKRCPKAGA</sequence>
<accession>A0AAD8V4B1</accession>
<keyword evidence="3" id="KW-1185">Reference proteome</keyword>
<name>A0AAD8V4B1_9PEZI</name>
<dbReference type="RefSeq" id="XP_060412570.1">
    <property type="nucleotide sequence ID" value="XM_060551976.1"/>
</dbReference>
<protein>
    <submittedName>
        <fullName evidence="2">Uncharacterized protein</fullName>
    </submittedName>
</protein>
<reference evidence="2" key="1">
    <citation type="submission" date="2021-06" db="EMBL/GenBank/DDBJ databases">
        <title>Comparative genomics, transcriptomics and evolutionary studies reveal genomic signatures of adaptation to plant cell wall in hemibiotrophic fungi.</title>
        <authorList>
            <consortium name="DOE Joint Genome Institute"/>
            <person name="Baroncelli R."/>
            <person name="Diaz J.F."/>
            <person name="Benocci T."/>
            <person name="Peng M."/>
            <person name="Battaglia E."/>
            <person name="Haridas S."/>
            <person name="Andreopoulos W."/>
            <person name="Labutti K."/>
            <person name="Pangilinan J."/>
            <person name="Floch G.L."/>
            <person name="Makela M.R."/>
            <person name="Henrissat B."/>
            <person name="Grigoriev I.V."/>
            <person name="Crouch J.A."/>
            <person name="De Vries R.P."/>
            <person name="Sukno S.A."/>
            <person name="Thon M.R."/>
        </authorList>
    </citation>
    <scope>NUCLEOTIDE SEQUENCE</scope>
    <source>
        <strain evidence="2">CBS 125086</strain>
    </source>
</reference>